<protein>
    <submittedName>
        <fullName evidence="2">Uncharacterized protein</fullName>
    </submittedName>
</protein>
<reference evidence="2 3" key="1">
    <citation type="journal article" date="2012" name="J. Virol.">
        <title>Complete Genome Sequences of 138 Mycobacteriophages.</title>
        <authorList>
            <consortium name="the Science Education Alliance Phage Hunters Advancing Genomics and Evolutionary Science Program"/>
            <consortium name="the KwaZulu-Natal Research Institute for Tuberculosis and HIV Mycobacterial Genetics Course Students"/>
            <consortium name="the Phage Hunters Integrating Research and Education Program"/>
            <person name="Hatfull G.F."/>
        </authorList>
    </citation>
    <scope>NUCLEOTIDE SEQUENCE [LARGE SCALE GENOMIC DNA]</scope>
    <source>
        <strain evidence="2 3">Yoshi</strain>
    </source>
</reference>
<keyword evidence="1" id="KW-0472">Membrane</keyword>
<dbReference type="EMBL" id="JF704115">
    <property type="protein sequence ID" value="AEK07783.1"/>
    <property type="molecule type" value="Genomic_DNA"/>
</dbReference>
<evidence type="ECO:0000313" key="2">
    <source>
        <dbReference type="EMBL" id="AEK07783.1"/>
    </source>
</evidence>
<proteinExistence type="predicted"/>
<feature type="transmembrane region" description="Helical" evidence="1">
    <location>
        <begin position="7"/>
        <end position="31"/>
    </location>
</feature>
<keyword evidence="1" id="KW-1133">Transmembrane helix</keyword>
<evidence type="ECO:0000256" key="1">
    <source>
        <dbReference type="SAM" id="Phobius"/>
    </source>
</evidence>
<name>G1BSD9_9CAUD</name>
<dbReference type="Proteomes" id="UP000223621">
    <property type="component" value="Segment"/>
</dbReference>
<evidence type="ECO:0000313" key="3">
    <source>
        <dbReference type="Proteomes" id="UP000223621"/>
    </source>
</evidence>
<gene>
    <name evidence="2" type="primary">32</name>
    <name evidence="2" type="ORF">YOSHI_32</name>
</gene>
<dbReference type="GeneID" id="40090337"/>
<keyword evidence="3" id="KW-1185">Reference proteome</keyword>
<dbReference type="RefSeq" id="YP_009613936.1">
    <property type="nucleotide sequence ID" value="NC_042030.1"/>
</dbReference>
<sequence length="45" mass="5120">MRIRTAICVGVLTGYGLFLAAAFMFMMGWGFDEFEDHLHHLIGED</sequence>
<keyword evidence="1" id="KW-0812">Transmembrane</keyword>
<accession>G1BSD9</accession>
<organism evidence="2 3">
    <name type="scientific">Mycobacterium phage Yoshi</name>
    <dbReference type="NCBI Taxonomy" id="2920891"/>
    <lineage>
        <taxon>Viruses</taxon>
        <taxon>Duplodnaviria</taxon>
        <taxon>Heunggongvirae</taxon>
        <taxon>Uroviricota</taxon>
        <taxon>Caudoviricetes</taxon>
        <taxon>Gracegardnervirinae</taxon>
        <taxon>Avanivirus</taxon>
        <taxon>Avanivirus yoshi</taxon>
    </lineage>
</organism>